<proteinExistence type="predicted"/>
<evidence type="ECO:0000313" key="2">
    <source>
        <dbReference type="WBParaSite" id="PS1159_v2.g7876.t1"/>
    </source>
</evidence>
<accession>A0AC35GRU6</accession>
<organism evidence="1 2">
    <name type="scientific">Panagrolaimus sp. PS1159</name>
    <dbReference type="NCBI Taxonomy" id="55785"/>
    <lineage>
        <taxon>Eukaryota</taxon>
        <taxon>Metazoa</taxon>
        <taxon>Ecdysozoa</taxon>
        <taxon>Nematoda</taxon>
        <taxon>Chromadorea</taxon>
        <taxon>Rhabditida</taxon>
        <taxon>Tylenchina</taxon>
        <taxon>Panagrolaimomorpha</taxon>
        <taxon>Panagrolaimoidea</taxon>
        <taxon>Panagrolaimidae</taxon>
        <taxon>Panagrolaimus</taxon>
    </lineage>
</organism>
<sequence length="359" mass="40502">IPYTGWQRSYSLELGDLPKGHNYEVRVTAIDHNRGTVFTSPTVSVQTSSQCSAPRRGPQNVAVTPLGPTKIRLSWQPLPESEWNCDRLWYVVKYSSPESQGFRNLSNGESEAIFDSKPHTQWQFEVQAANPSAATQWSRPANTQTLSTAPGPVGDLIVYPLSAESVQLSWRQPQNPNGQISGYEITYQLISKGMCDNTPEQPVTLTSAQPSYTITGLKAHSKYRIVTAHDRFANVPRIQEQIKTTRVSLRNLIPNTRYKVKVRAYTNRGAGPWSQDVTFDTRGSQPPVGTPPPARVVNTGPTEAHVVWQTNPQNANYYDKFRCQYRQQNEQQFQERQFPAYSPCQQEVIRRQQLPPSTP</sequence>
<name>A0AC35GRU6_9BILA</name>
<protein>
    <submittedName>
        <fullName evidence="2">Fibronectin type-III domain-containing protein</fullName>
    </submittedName>
</protein>
<dbReference type="Proteomes" id="UP000887580">
    <property type="component" value="Unplaced"/>
</dbReference>
<evidence type="ECO:0000313" key="1">
    <source>
        <dbReference type="Proteomes" id="UP000887580"/>
    </source>
</evidence>
<reference evidence="2" key="1">
    <citation type="submission" date="2022-11" db="UniProtKB">
        <authorList>
            <consortium name="WormBaseParasite"/>
        </authorList>
    </citation>
    <scope>IDENTIFICATION</scope>
</reference>
<dbReference type="WBParaSite" id="PS1159_v2.g7876.t1">
    <property type="protein sequence ID" value="PS1159_v2.g7876.t1"/>
    <property type="gene ID" value="PS1159_v2.g7876"/>
</dbReference>